<name>A0A1N6TNB1_9ACTN</name>
<protein>
    <submittedName>
        <fullName evidence="1">Uncharacterized protein</fullName>
    </submittedName>
</protein>
<dbReference type="OrthoDB" id="3431467at2"/>
<dbReference type="RefSeq" id="WP_076432985.1">
    <property type="nucleotide sequence ID" value="NZ_FTNI01000002.1"/>
</dbReference>
<dbReference type="STRING" id="58117.SAMN05421833_102419"/>
<gene>
    <name evidence="1" type="ORF">SAMN05421833_102419</name>
</gene>
<dbReference type="EMBL" id="FTNI01000002">
    <property type="protein sequence ID" value="SIQ54724.1"/>
    <property type="molecule type" value="Genomic_DNA"/>
</dbReference>
<keyword evidence="2" id="KW-1185">Reference proteome</keyword>
<sequence>MSPTTTFQDLQAAFPHWTIWRSSADRLWATRNQRLTDAQLSHGLSHTIDADDADQLVAQLRNQEKLATGLLPQ</sequence>
<dbReference type="AlphaFoldDB" id="A0A1N6TNB1"/>
<evidence type="ECO:0000313" key="1">
    <source>
        <dbReference type="EMBL" id="SIQ54724.1"/>
    </source>
</evidence>
<reference evidence="2" key="1">
    <citation type="submission" date="2017-01" db="EMBL/GenBank/DDBJ databases">
        <authorList>
            <person name="Varghese N."/>
            <person name="Submissions S."/>
        </authorList>
    </citation>
    <scope>NUCLEOTIDE SEQUENCE [LARGE SCALE GENOMIC DNA]</scope>
    <source>
        <strain evidence="2">ATCC 12950</strain>
    </source>
</reference>
<dbReference type="Proteomes" id="UP000186096">
    <property type="component" value="Unassembled WGS sequence"/>
</dbReference>
<accession>A0A1N6TNB1</accession>
<evidence type="ECO:0000313" key="2">
    <source>
        <dbReference type="Proteomes" id="UP000186096"/>
    </source>
</evidence>
<proteinExistence type="predicted"/>
<organism evidence="1 2">
    <name type="scientific">Microbispora rosea</name>
    <dbReference type="NCBI Taxonomy" id="58117"/>
    <lineage>
        <taxon>Bacteria</taxon>
        <taxon>Bacillati</taxon>
        <taxon>Actinomycetota</taxon>
        <taxon>Actinomycetes</taxon>
        <taxon>Streptosporangiales</taxon>
        <taxon>Streptosporangiaceae</taxon>
        <taxon>Microbispora</taxon>
    </lineage>
</organism>